<evidence type="ECO:0000313" key="5">
    <source>
        <dbReference type="Proteomes" id="UP000033457"/>
    </source>
</evidence>
<dbReference type="HOGENOM" id="CLU_1591757_0_0_11"/>
<dbReference type="CDD" id="cd05379">
    <property type="entry name" value="CAP_bacterial"/>
    <property type="match status" value="1"/>
</dbReference>
<dbReference type="KEGG" id="cku:UL82_05395"/>
<sequence>MQKLIKVLTAAVIALVASVTTPVALAQTSSESGIAVFHRIHAAFPAISVDSISLAAEKAVIFAQINAYRAQHGLAPVAYSQEWANQAQDWANYLNSQGGHHTWHQSDINAFEVIARTAWTDINAPVQQWKESPTHNSVLLSPNLGVGGVGLVQNNLGQYIAVFRGFF</sequence>
<evidence type="ECO:0000313" key="4">
    <source>
        <dbReference type="EMBL" id="VEH08530.1"/>
    </source>
</evidence>
<proteinExistence type="predicted"/>
<feature type="domain" description="SCP" evidence="2">
    <location>
        <begin position="64"/>
        <end position="161"/>
    </location>
</feature>
<feature type="chain" id="PRO_5043120000" evidence="1">
    <location>
        <begin position="27"/>
        <end position="167"/>
    </location>
</feature>
<evidence type="ECO:0000259" key="2">
    <source>
        <dbReference type="Pfam" id="PF00188"/>
    </source>
</evidence>
<organism evidence="3 5">
    <name type="scientific">Corynebacterium kutscheri</name>
    <dbReference type="NCBI Taxonomy" id="35755"/>
    <lineage>
        <taxon>Bacteria</taxon>
        <taxon>Bacillati</taxon>
        <taxon>Actinomycetota</taxon>
        <taxon>Actinomycetes</taxon>
        <taxon>Mycobacteriales</taxon>
        <taxon>Corynebacteriaceae</taxon>
        <taxon>Corynebacterium</taxon>
    </lineage>
</organism>
<dbReference type="AlphaFoldDB" id="A0A0F6TCY1"/>
<dbReference type="OrthoDB" id="68195at2"/>
<accession>A0A0F6TCY1</accession>
<dbReference type="STRING" id="35755.UL82_05395"/>
<protein>
    <submittedName>
        <fullName evidence="4">Secreted protein</fullName>
    </submittedName>
</protein>
<reference evidence="3 5" key="1">
    <citation type="journal article" date="2015" name="Genome Announc.">
        <title>Complete Genome Sequence of Corynebacterium kutscheri DSM 20755, a Corynebacterial Type Strain with Remarkably Low G+C Content of Chromosomal DNA.</title>
        <authorList>
            <person name="Ruckert C."/>
            <person name="Albersmeier A."/>
            <person name="Winkler A."/>
            <person name="Tauch A."/>
        </authorList>
    </citation>
    <scope>NUCLEOTIDE SEQUENCE [LARGE SCALE GENOMIC DNA]</scope>
    <source>
        <strain evidence="3 5">DSM 20755</strain>
    </source>
</reference>
<dbReference type="Proteomes" id="UP000271380">
    <property type="component" value="Chromosome"/>
</dbReference>
<dbReference type="SUPFAM" id="SSF55797">
    <property type="entry name" value="PR-1-like"/>
    <property type="match status" value="1"/>
</dbReference>
<dbReference type="EMBL" id="CP011312">
    <property type="protein sequence ID" value="AKE41254.1"/>
    <property type="molecule type" value="Genomic_DNA"/>
</dbReference>
<keyword evidence="1" id="KW-0732">Signal</keyword>
<feature type="signal peptide" evidence="1">
    <location>
        <begin position="1"/>
        <end position="26"/>
    </location>
</feature>
<evidence type="ECO:0000313" key="6">
    <source>
        <dbReference type="Proteomes" id="UP000271380"/>
    </source>
</evidence>
<dbReference type="InterPro" id="IPR014044">
    <property type="entry name" value="CAP_dom"/>
</dbReference>
<dbReference type="Gene3D" id="3.40.33.10">
    <property type="entry name" value="CAP"/>
    <property type="match status" value="1"/>
</dbReference>
<dbReference type="Proteomes" id="UP000033457">
    <property type="component" value="Chromosome"/>
</dbReference>
<name>A0A0F6TCY1_9CORY</name>
<evidence type="ECO:0000313" key="3">
    <source>
        <dbReference type="EMBL" id="AKE41254.1"/>
    </source>
</evidence>
<dbReference type="InterPro" id="IPR035940">
    <property type="entry name" value="CAP_sf"/>
</dbReference>
<evidence type="ECO:0000256" key="1">
    <source>
        <dbReference type="SAM" id="SignalP"/>
    </source>
</evidence>
<keyword evidence="5" id="KW-1185">Reference proteome</keyword>
<dbReference type="Pfam" id="PF00188">
    <property type="entry name" value="CAP"/>
    <property type="match status" value="1"/>
</dbReference>
<dbReference type="EMBL" id="LR134377">
    <property type="protein sequence ID" value="VEH08530.1"/>
    <property type="molecule type" value="Genomic_DNA"/>
</dbReference>
<dbReference type="RefSeq" id="WP_046439437.1">
    <property type="nucleotide sequence ID" value="NZ_CP011312.1"/>
</dbReference>
<gene>
    <name evidence="4" type="ORF">NCTC949_01645</name>
    <name evidence="3" type="ORF">UL82_05395</name>
</gene>
<reference evidence="4 6" key="2">
    <citation type="submission" date="2018-12" db="EMBL/GenBank/DDBJ databases">
        <authorList>
            <consortium name="Pathogen Informatics"/>
        </authorList>
    </citation>
    <scope>NUCLEOTIDE SEQUENCE [LARGE SCALE GENOMIC DNA]</scope>
    <source>
        <strain evidence="4 6">NCTC949</strain>
    </source>
</reference>